<dbReference type="InterPro" id="IPR026022">
    <property type="entry name" value="PhoU_dom"/>
</dbReference>
<evidence type="ECO:0000313" key="3">
    <source>
        <dbReference type="Proteomes" id="UP000244093"/>
    </source>
</evidence>
<sequence>MRFRRKVQIVGGSTYIISLPKEWVERVNLRQGSELLVEVMPDLSLKILSEDVLSKAGDEVSEYRIDFMPGNTEFFIAKVIASYVTGYDKIVIKYPNITSKELSEVMDLISKKTIGLEVVEEGQDYIALQCLASLSTLSLREVLRKIISLSEDSFKDIENYFITGNAVLLDRVVERDDLIDKLYLYGLRQLNHVLLGKTTLAEIGLNNPAEILYLVFILKTLERIADHLFNIAKQLKEIQAVGKIIQLENLIKELKRNYSFITNYIPIKFKAESLDELGKLLTKLKAIEAAPYVGDFPHSEYVSLRESVKRISAYLRDLIEIILDNYALKDLISSTSRQ</sequence>
<dbReference type="SUPFAM" id="SSF109755">
    <property type="entry name" value="PhoU-like"/>
    <property type="match status" value="1"/>
</dbReference>
<reference evidence="2 3" key="1">
    <citation type="journal article" date="2018" name="Syst. Appl. Microbiol.">
        <title>A new symbiotic nanoarchaeote (Candidatus Nanoclepta minutus) and its host (Zestosphaera tikiterensis gen. nov., sp. nov.) from a New Zealand hot spring.</title>
        <authorList>
            <person name="St John E."/>
            <person name="Liu Y."/>
            <person name="Podar M."/>
            <person name="Stott M.B."/>
            <person name="Meneghin J."/>
            <person name="Chen Z."/>
            <person name="Lagutin K."/>
            <person name="Mitchell K."/>
            <person name="Reysenbach A.L."/>
        </authorList>
    </citation>
    <scope>NUCLEOTIDE SEQUENCE [LARGE SCALE GENOMIC DNA]</scope>
    <source>
        <strain evidence="2">NZ3</strain>
    </source>
</reference>
<protein>
    <recommendedName>
        <fullName evidence="1">SpoVT-AbrB domain-containing protein</fullName>
    </recommendedName>
</protein>
<dbReference type="Pfam" id="PF01895">
    <property type="entry name" value="PhoU"/>
    <property type="match status" value="1"/>
</dbReference>
<accession>A0A2R7Y2P0</accession>
<gene>
    <name evidence="2" type="ORF">B7O98_08295</name>
</gene>
<evidence type="ECO:0000313" key="2">
    <source>
        <dbReference type="EMBL" id="PUA31790.1"/>
    </source>
</evidence>
<feature type="domain" description="SpoVT-AbrB" evidence="1">
    <location>
        <begin position="9"/>
        <end position="55"/>
    </location>
</feature>
<dbReference type="Proteomes" id="UP000244093">
    <property type="component" value="Unassembled WGS sequence"/>
</dbReference>
<dbReference type="Gene3D" id="1.20.58.220">
    <property type="entry name" value="Phosphate transport system protein phou homolog 2, domain 2"/>
    <property type="match status" value="1"/>
</dbReference>
<dbReference type="GO" id="GO:0045936">
    <property type="term" value="P:negative regulation of phosphate metabolic process"/>
    <property type="evidence" value="ECO:0007669"/>
    <property type="project" value="InterPro"/>
</dbReference>
<proteinExistence type="predicted"/>
<dbReference type="InterPro" id="IPR028366">
    <property type="entry name" value="PhoU"/>
</dbReference>
<evidence type="ECO:0000259" key="1">
    <source>
        <dbReference type="SMART" id="SM00966"/>
    </source>
</evidence>
<name>A0A2R7Y2P0_9CREN</name>
<dbReference type="PANTHER" id="PTHR42930">
    <property type="entry name" value="PHOSPHATE-SPECIFIC TRANSPORT SYSTEM ACCESSORY PROTEIN PHOU"/>
    <property type="match status" value="1"/>
</dbReference>
<dbReference type="GO" id="GO:0030643">
    <property type="term" value="P:intracellular phosphate ion homeostasis"/>
    <property type="evidence" value="ECO:0007669"/>
    <property type="project" value="InterPro"/>
</dbReference>
<comment type="caution">
    <text evidence="2">The sequence shown here is derived from an EMBL/GenBank/DDBJ whole genome shotgun (WGS) entry which is preliminary data.</text>
</comment>
<dbReference type="InterPro" id="IPR007159">
    <property type="entry name" value="SpoVT-AbrB_dom"/>
</dbReference>
<dbReference type="EMBL" id="NBVN01000006">
    <property type="protein sequence ID" value="PUA31790.1"/>
    <property type="molecule type" value="Genomic_DNA"/>
</dbReference>
<dbReference type="AlphaFoldDB" id="A0A2R7Y2P0"/>
<dbReference type="PANTHER" id="PTHR42930:SF3">
    <property type="entry name" value="PHOSPHATE-SPECIFIC TRANSPORT SYSTEM ACCESSORY PROTEIN PHOU"/>
    <property type="match status" value="1"/>
</dbReference>
<dbReference type="GO" id="GO:0003677">
    <property type="term" value="F:DNA binding"/>
    <property type="evidence" value="ECO:0007669"/>
    <property type="project" value="InterPro"/>
</dbReference>
<dbReference type="SMART" id="SM00966">
    <property type="entry name" value="SpoVT_AbrB"/>
    <property type="match status" value="1"/>
</dbReference>
<dbReference type="InterPro" id="IPR038078">
    <property type="entry name" value="PhoU-like_sf"/>
</dbReference>
<dbReference type="Pfam" id="PF04014">
    <property type="entry name" value="MazE_antitoxin"/>
    <property type="match status" value="1"/>
</dbReference>
<organism evidence="2 3">
    <name type="scientific">Zestosphaera tikiterensis</name>
    <dbReference type="NCBI Taxonomy" id="1973259"/>
    <lineage>
        <taxon>Archaea</taxon>
        <taxon>Thermoproteota</taxon>
        <taxon>Thermoprotei</taxon>
        <taxon>Desulfurococcales</taxon>
        <taxon>Desulfurococcaceae</taxon>
        <taxon>Zestosphaera</taxon>
    </lineage>
</organism>